<comment type="similarity">
    <text evidence="5">Belongs to the MoaD family. MOCS2A subfamily.</text>
</comment>
<dbReference type="GO" id="GO:0030366">
    <property type="term" value="F:molybdopterin synthase activity"/>
    <property type="evidence" value="ECO:0007669"/>
    <property type="project" value="UniProtKB-UniRule"/>
</dbReference>
<keyword evidence="2 5" id="KW-0963">Cytoplasm</keyword>
<dbReference type="Proteomes" id="UP000001056">
    <property type="component" value="Unassembled WGS sequence"/>
</dbReference>
<feature type="region of interest" description="Disordered" evidence="6">
    <location>
        <begin position="1"/>
        <end position="52"/>
    </location>
</feature>
<evidence type="ECO:0000313" key="7">
    <source>
        <dbReference type="EMBL" id="EAQ93596.1"/>
    </source>
</evidence>
<dbReference type="HOGENOM" id="CLU_038287_0_0_1"/>
<dbReference type="VEuPathDB" id="FungiDB:CHGG_01831"/>
<proteinExistence type="inferred from homology"/>
<accession>Q2HD73</accession>
<dbReference type="Pfam" id="PF04912">
    <property type="entry name" value="Dynamitin"/>
    <property type="match status" value="1"/>
</dbReference>
<dbReference type="PANTHER" id="PTHR15346">
    <property type="entry name" value="DYNACTIN SUBUNIT"/>
    <property type="match status" value="1"/>
</dbReference>
<dbReference type="InterPro" id="IPR028133">
    <property type="entry name" value="Dynamitin"/>
</dbReference>
<feature type="compositionally biased region" description="Basic and acidic residues" evidence="6">
    <location>
        <begin position="194"/>
        <end position="203"/>
    </location>
</feature>
<dbReference type="SUPFAM" id="SSF54285">
    <property type="entry name" value="MoaD/ThiS"/>
    <property type="match status" value="1"/>
</dbReference>
<comment type="subcellular location">
    <subcellularLocation>
        <location evidence="1 5">Cytoplasm</location>
    </subcellularLocation>
</comment>
<dbReference type="GO" id="GO:0006777">
    <property type="term" value="P:Mo-molybdopterin cofactor biosynthetic process"/>
    <property type="evidence" value="ECO:0007669"/>
    <property type="project" value="UniProtKB-UniRule"/>
</dbReference>
<dbReference type="RefSeq" id="XP_001221052.1">
    <property type="nucleotide sequence ID" value="XM_001221051.1"/>
</dbReference>
<protein>
    <recommendedName>
        <fullName evidence="5">Molybdopterin synthase sulfur carrier subunit</fullName>
    </recommendedName>
    <alternativeName>
        <fullName evidence="5">Common component for nitrate reductase and xanthine dehydrogenase protein G</fullName>
    </alternativeName>
    <alternativeName>
        <fullName evidence="5">Molybdenum cofactor synthesis protein 2 small subunit</fullName>
    </alternativeName>
    <alternativeName>
        <fullName evidence="5">Molybdenum cofactor synthesis protein 2A</fullName>
    </alternativeName>
    <alternativeName>
        <fullName evidence="5">Sulfur carrier protein MOCS2A</fullName>
        <shortName evidence="5">MOCS2A</shortName>
    </alternativeName>
</protein>
<dbReference type="eggNOG" id="KOG3958">
    <property type="taxonomic scope" value="Eukaryota"/>
</dbReference>
<evidence type="ECO:0000256" key="1">
    <source>
        <dbReference type="ARBA" id="ARBA00004496"/>
    </source>
</evidence>
<dbReference type="InterPro" id="IPR028887">
    <property type="entry name" value="MOCS2A_euk"/>
</dbReference>
<keyword evidence="4 5" id="KW-0501">Molybdenum cofactor biosynthesis</keyword>
<feature type="modified residue" description="1-thioglycine; alternate" evidence="5">
    <location>
        <position position="541"/>
    </location>
</feature>
<evidence type="ECO:0000256" key="3">
    <source>
        <dbReference type="ARBA" id="ARBA00022553"/>
    </source>
</evidence>
<dbReference type="InterPro" id="IPR012675">
    <property type="entry name" value="Beta-grasp_dom_sf"/>
</dbReference>
<dbReference type="GO" id="GO:0007017">
    <property type="term" value="P:microtubule-based process"/>
    <property type="evidence" value="ECO:0007669"/>
    <property type="project" value="InterPro"/>
</dbReference>
<keyword evidence="8" id="KW-1185">Reference proteome</keyword>
<dbReference type="InterPro" id="IPR016155">
    <property type="entry name" value="Mopterin_synth/thiamin_S_b"/>
</dbReference>
<organism evidence="7 8">
    <name type="scientific">Chaetomium globosum (strain ATCC 6205 / CBS 148.51 / DSM 1962 / NBRC 6347 / NRRL 1970)</name>
    <name type="common">Soil fungus</name>
    <dbReference type="NCBI Taxonomy" id="306901"/>
    <lineage>
        <taxon>Eukaryota</taxon>
        <taxon>Fungi</taxon>
        <taxon>Dikarya</taxon>
        <taxon>Ascomycota</taxon>
        <taxon>Pezizomycotina</taxon>
        <taxon>Sordariomycetes</taxon>
        <taxon>Sordariomycetidae</taxon>
        <taxon>Sordariales</taxon>
        <taxon>Chaetomiaceae</taxon>
        <taxon>Chaetomium</taxon>
    </lineage>
</organism>
<reference evidence="8" key="1">
    <citation type="journal article" date="2015" name="Genome Announc.">
        <title>Draft genome sequence of the cellulolytic fungus Chaetomium globosum.</title>
        <authorList>
            <person name="Cuomo C.A."/>
            <person name="Untereiner W.A."/>
            <person name="Ma L.-J."/>
            <person name="Grabherr M."/>
            <person name="Birren B.W."/>
        </authorList>
    </citation>
    <scope>NUCLEOTIDE SEQUENCE [LARGE SCALE GENOMIC DNA]</scope>
    <source>
        <strain evidence="8">ATCC 6205 / CBS 148.51 / DSM 1962 / NBRC 6347 / NRRL 1970</strain>
    </source>
</reference>
<gene>
    <name evidence="5" type="primary">cnxG</name>
    <name evidence="7" type="ORF">CHGG_01831</name>
</gene>
<dbReference type="Pfam" id="PF02597">
    <property type="entry name" value="ThiS"/>
    <property type="match status" value="1"/>
</dbReference>
<dbReference type="STRING" id="306901.Q2HD73"/>
<feature type="compositionally biased region" description="Pro residues" evidence="6">
    <location>
        <begin position="183"/>
        <end position="193"/>
    </location>
</feature>
<evidence type="ECO:0000256" key="2">
    <source>
        <dbReference type="ARBA" id="ARBA00022490"/>
    </source>
</evidence>
<dbReference type="Gene3D" id="3.10.20.30">
    <property type="match status" value="1"/>
</dbReference>
<feature type="region of interest" description="Disordered" evidence="6">
    <location>
        <begin position="180"/>
        <end position="203"/>
    </location>
</feature>
<feature type="region of interest" description="Disordered" evidence="6">
    <location>
        <begin position="300"/>
        <end position="326"/>
    </location>
</feature>
<keyword evidence="5" id="KW-0547">Nucleotide-binding</keyword>
<evidence type="ECO:0000313" key="8">
    <source>
        <dbReference type="Proteomes" id="UP000001056"/>
    </source>
</evidence>
<comment type="subunit">
    <text evidence="5">Heterotetramer; composed of 2 small (MOCS2A) and 2 large (MOCS2B) subunits.</text>
</comment>
<feature type="modified residue" description="Glycyl adenylate; alternate" evidence="5">
    <location>
        <position position="541"/>
    </location>
</feature>
<comment type="PTM">
    <text evidence="5">C-terminal thiocarboxylation occurs in 2 steps, it is first acyl-adenylated (-COAMP) via the hesA/moeB/thiF part of UBA4, then thiocarboxylated (-COSH) via the rhodanese domain of UBA4.</text>
</comment>
<dbReference type="OrthoDB" id="4977at2759"/>
<dbReference type="CDD" id="cd00754">
    <property type="entry name" value="Ubl_MoaD"/>
    <property type="match status" value="1"/>
</dbReference>
<sequence length="541" mass="59573">MASDMKYAGLPDLDTGPDVYETPELVDDQSTVPPTTLRSPSDNEYYSEEDDDAEISRARLDINGARSIFRPAGVDATGADFSDRITRKRKSYRTWTRRRRILPDGTEEIEEMIEEDDELNLARRIARLKREIEEAKAEYGKQKATLSQPKDEASAEDEFESLSKVLDEMSGLDLSLASRTIPAPAPTNLPPTNPEEKGPKEHTEGVSYTINHAASYEQTRALAKAADFDSRLLILEKALGIGSVAMPEFDANGLPRAIVPLVEHLRRQISTLSEASVPSLDTISRRVRALTQEAENLEKARRNAKTAHDALASTGAATTSEAIPAEDSEQTAKINALYGTLPTIENLSPLLPPLLDRLRSLRMIHADAAAASDTLDRLEKKQMEMAGEIQQWREGLEKVENAVRAGDARDCAPARSLLKLRNPRRGNFFPSTPQHPVMHIIYLVTMSPKPPPGHFNILYFAAAGSYTSKNVEALPAPLPLKKLFSTLEERYKGIQASVLDHSLITINLVYVDVDYEASGNAEEVVIVEGDEVAIIPPVSSG</sequence>
<dbReference type="OMA" id="SDMDIQP"/>
<dbReference type="GO" id="GO:1990140">
    <property type="term" value="C:molybdopterin synthase complex"/>
    <property type="evidence" value="ECO:0007669"/>
    <property type="project" value="UniProtKB-UniRule"/>
</dbReference>
<evidence type="ECO:0000256" key="4">
    <source>
        <dbReference type="ARBA" id="ARBA00023150"/>
    </source>
</evidence>
<dbReference type="EMBL" id="CH408029">
    <property type="protein sequence ID" value="EAQ93596.1"/>
    <property type="molecule type" value="Genomic_DNA"/>
</dbReference>
<dbReference type="InParanoid" id="Q2HD73"/>
<evidence type="ECO:0000256" key="5">
    <source>
        <dbReference type="HAMAP-Rule" id="MF_03051"/>
    </source>
</evidence>
<dbReference type="UniPathway" id="UPA00344"/>
<dbReference type="HAMAP" id="MF_03051">
    <property type="entry name" value="MOCS2A"/>
    <property type="match status" value="1"/>
</dbReference>
<dbReference type="GO" id="GO:0005869">
    <property type="term" value="C:dynactin complex"/>
    <property type="evidence" value="ECO:0007669"/>
    <property type="project" value="InterPro"/>
</dbReference>
<name>Q2HD73_CHAGB</name>
<comment type="pathway">
    <text evidence="5">Cofactor biosynthesis; molybdopterin biosynthesis.</text>
</comment>
<dbReference type="AlphaFoldDB" id="Q2HD73"/>
<keyword evidence="3 5" id="KW-0597">Phosphoprotein</keyword>
<feature type="region of interest" description="Disordered" evidence="6">
    <location>
        <begin position="138"/>
        <end position="160"/>
    </location>
</feature>
<comment type="function">
    <text evidence="5">Acts as a sulfur carrier required for molybdopterin biosynthesis. Component of the molybdopterin synthase complex that catalyzes the conversion of precursor Z into molybdopterin by mediating the incorporation of 2 sulfur atoms into precursor Z to generate a dithiolene group. In the complex, serves as sulfur donor by being thiocarboxylated (-COSH) at its C-terminus by UBA4. After interaction with MOCS2B, the sulfur is then transferred to precursor Z to form molybdopterin.</text>
</comment>
<dbReference type="GeneID" id="4386963"/>
<dbReference type="InterPro" id="IPR003749">
    <property type="entry name" value="ThiS/MoaD-like"/>
</dbReference>
<dbReference type="GO" id="GO:0000166">
    <property type="term" value="F:nucleotide binding"/>
    <property type="evidence" value="ECO:0007669"/>
    <property type="project" value="UniProtKB-KW"/>
</dbReference>
<evidence type="ECO:0000256" key="6">
    <source>
        <dbReference type="SAM" id="MobiDB-lite"/>
    </source>
</evidence>
<feature type="compositionally biased region" description="Polar residues" evidence="6">
    <location>
        <begin position="28"/>
        <end position="38"/>
    </location>
</feature>